<dbReference type="Proteomes" id="UP000199182">
    <property type="component" value="Unassembled WGS sequence"/>
</dbReference>
<proteinExistence type="predicted"/>
<dbReference type="EMBL" id="FNID01000022">
    <property type="protein sequence ID" value="SDN53300.1"/>
    <property type="molecule type" value="Genomic_DNA"/>
</dbReference>
<keyword evidence="5" id="KW-1185">Reference proteome</keyword>
<feature type="compositionally biased region" description="Low complexity" evidence="1">
    <location>
        <begin position="155"/>
        <end position="176"/>
    </location>
</feature>
<name>A0A1H0C5Z1_9FIRM</name>
<evidence type="ECO:0000256" key="1">
    <source>
        <dbReference type="SAM" id="MobiDB-lite"/>
    </source>
</evidence>
<feature type="compositionally biased region" description="Basic and acidic residues" evidence="1">
    <location>
        <begin position="182"/>
        <end position="191"/>
    </location>
</feature>
<feature type="region of interest" description="Disordered" evidence="1">
    <location>
        <begin position="155"/>
        <end position="194"/>
    </location>
</feature>
<evidence type="ECO:0000313" key="5">
    <source>
        <dbReference type="Proteomes" id="UP000199182"/>
    </source>
</evidence>
<keyword evidence="2" id="KW-1133">Transmembrane helix</keyword>
<protein>
    <submittedName>
        <fullName evidence="4">Zinc-ribbon domain-containing protein</fullName>
    </submittedName>
</protein>
<evidence type="ECO:0000256" key="2">
    <source>
        <dbReference type="SAM" id="Phobius"/>
    </source>
</evidence>
<dbReference type="AlphaFoldDB" id="A0A1H0C5Z1"/>
<organism evidence="4 5">
    <name type="scientific">Acetanaerobacterium elongatum</name>
    <dbReference type="NCBI Taxonomy" id="258515"/>
    <lineage>
        <taxon>Bacteria</taxon>
        <taxon>Bacillati</taxon>
        <taxon>Bacillota</taxon>
        <taxon>Clostridia</taxon>
        <taxon>Eubacteriales</taxon>
        <taxon>Oscillospiraceae</taxon>
        <taxon>Acetanaerobacterium</taxon>
    </lineage>
</organism>
<gene>
    <name evidence="4" type="ORF">SAMN05192585_1223</name>
</gene>
<dbReference type="RefSeq" id="WP_092640939.1">
    <property type="nucleotide sequence ID" value="NZ_FNID01000022.1"/>
</dbReference>
<evidence type="ECO:0000259" key="3">
    <source>
        <dbReference type="Pfam" id="PF13240"/>
    </source>
</evidence>
<feature type="transmembrane region" description="Helical" evidence="2">
    <location>
        <begin position="73"/>
        <end position="92"/>
    </location>
</feature>
<dbReference type="STRING" id="258515.SAMN05192585_1223"/>
<accession>A0A1H0C5Z1</accession>
<keyword evidence="2" id="KW-0472">Membrane</keyword>
<reference evidence="4 5" key="1">
    <citation type="submission" date="2016-10" db="EMBL/GenBank/DDBJ databases">
        <authorList>
            <person name="de Groot N.N."/>
        </authorList>
    </citation>
    <scope>NUCLEOTIDE SEQUENCE [LARGE SCALE GENOMIC DNA]</scope>
    <source>
        <strain evidence="4 5">CGMCC 1.5012</strain>
    </source>
</reference>
<dbReference type="Pfam" id="PF13240">
    <property type="entry name" value="Zn_Ribbon_1"/>
    <property type="match status" value="1"/>
</dbReference>
<feature type="domain" description="Zinc-ribbon" evidence="3">
    <location>
        <begin position="2"/>
        <end position="24"/>
    </location>
</feature>
<evidence type="ECO:0000313" key="4">
    <source>
        <dbReference type="EMBL" id="SDN53300.1"/>
    </source>
</evidence>
<sequence>MFCPKCATINPDDAQFCKKCGQSLVKGSVVTQTPFTPQKGKWYTQTWATVLFLILFFPVGLTFMWIYRKNWNMVVKIIITAFFALFVIVRIASTPKYSKPVPANATVQNSSDEVSSTDSLAESSEIASIQNSSKSNSSDISSSEVSSAISSNSLLSTSSKSSETSSISESSKIAESPLPDSNKSESSEIKNESSLAMTASTAVSEEISVISITSPVSPNENASLTIQGVPNTEYSILVYYSSGASKADGLEKKMSDDSGQVTWSWKIGGKTKSGSYRIVIKGGNKTLSTSITVV</sequence>
<feature type="transmembrane region" description="Helical" evidence="2">
    <location>
        <begin position="47"/>
        <end position="67"/>
    </location>
</feature>
<dbReference type="InterPro" id="IPR026870">
    <property type="entry name" value="Zinc_ribbon_dom"/>
</dbReference>
<keyword evidence="2" id="KW-0812">Transmembrane</keyword>
<dbReference type="OrthoDB" id="4376109at2"/>